<keyword evidence="5" id="KW-0949">S-adenosyl-L-methionine</keyword>
<dbReference type="InterPro" id="IPR006363">
    <property type="entry name" value="Cbl_synth_CobJ/CibH_dom"/>
</dbReference>
<dbReference type="Gene3D" id="3.30.950.10">
    <property type="entry name" value="Methyltransferase, Cobalt-precorrin-4 Transmethylase, Domain 2"/>
    <property type="match status" value="1"/>
</dbReference>
<dbReference type="UniPathway" id="UPA00148"/>
<dbReference type="InterPro" id="IPR035996">
    <property type="entry name" value="4pyrrol_Methylase_sf"/>
</dbReference>
<keyword evidence="6 9" id="KW-0413">Isomerase</keyword>
<dbReference type="GO" id="GO:0032259">
    <property type="term" value="P:methylation"/>
    <property type="evidence" value="ECO:0007669"/>
    <property type="project" value="UniProtKB-KW"/>
</dbReference>
<evidence type="ECO:0000256" key="1">
    <source>
        <dbReference type="ARBA" id="ARBA00004953"/>
    </source>
</evidence>
<keyword evidence="3 9" id="KW-0489">Methyltransferase</keyword>
<dbReference type="InterPro" id="IPR003722">
    <property type="entry name" value="Cbl_synth_CobH/CbiC"/>
</dbReference>
<proteinExistence type="predicted"/>
<feature type="domain" description="Cobalamin biosynthesis precorrin-8X methylmutase CobH/CbiC" evidence="8">
    <location>
        <begin position="269"/>
        <end position="446"/>
    </location>
</feature>
<dbReference type="GO" id="GO:0009236">
    <property type="term" value="P:cobalamin biosynthetic process"/>
    <property type="evidence" value="ECO:0007669"/>
    <property type="project" value="UniProtKB-UniPathway"/>
</dbReference>
<dbReference type="SUPFAM" id="SSF53790">
    <property type="entry name" value="Tetrapyrrole methylase"/>
    <property type="match status" value="1"/>
</dbReference>
<accession>F2KS00</accession>
<dbReference type="InterPro" id="IPR000878">
    <property type="entry name" value="4pyrrol_Mease"/>
</dbReference>
<evidence type="ECO:0000256" key="4">
    <source>
        <dbReference type="ARBA" id="ARBA00022679"/>
    </source>
</evidence>
<evidence type="ECO:0000256" key="3">
    <source>
        <dbReference type="ARBA" id="ARBA00022603"/>
    </source>
</evidence>
<feature type="domain" description="Tetrapyrrole methylase" evidence="7">
    <location>
        <begin position="6"/>
        <end position="209"/>
    </location>
</feature>
<dbReference type="GO" id="GO:0030789">
    <property type="term" value="F:precorrin-3B C17-methyltransferase activity"/>
    <property type="evidence" value="ECO:0007669"/>
    <property type="project" value="UniProtKB-EC"/>
</dbReference>
<dbReference type="NCBIfam" id="TIGR01466">
    <property type="entry name" value="cobJ_cbiH"/>
    <property type="match status" value="1"/>
</dbReference>
<evidence type="ECO:0000256" key="2">
    <source>
        <dbReference type="ARBA" id="ARBA00022573"/>
    </source>
</evidence>
<dbReference type="InterPro" id="IPR036588">
    <property type="entry name" value="CobH/CbiC_sf"/>
</dbReference>
<dbReference type="PANTHER" id="PTHR47036">
    <property type="entry name" value="COBALT-FACTOR III C(17)-METHYLTRANSFERASE-RELATED"/>
    <property type="match status" value="1"/>
</dbReference>
<dbReference type="eggNOG" id="arCOG02247">
    <property type="taxonomic scope" value="Archaea"/>
</dbReference>
<dbReference type="STRING" id="693661.Arcve_0826"/>
<dbReference type="InterPro" id="IPR014777">
    <property type="entry name" value="4pyrrole_Mease_sub1"/>
</dbReference>
<comment type="pathway">
    <text evidence="1">Cofactor biosynthesis; adenosylcobalamin biosynthesis.</text>
</comment>
<dbReference type="EC" id="5.4.1.2" evidence="9"/>
<keyword evidence="2" id="KW-0169">Cobalamin biosynthesis</keyword>
<name>F2KS00_ARCVS</name>
<dbReference type="SUPFAM" id="SSF63965">
    <property type="entry name" value="Precorrin-8X methylmutase CbiC/CobH"/>
    <property type="match status" value="1"/>
</dbReference>
<evidence type="ECO:0000259" key="8">
    <source>
        <dbReference type="Pfam" id="PF02570"/>
    </source>
</evidence>
<evidence type="ECO:0000256" key="6">
    <source>
        <dbReference type="ARBA" id="ARBA00023235"/>
    </source>
</evidence>
<dbReference type="PANTHER" id="PTHR47036:SF1">
    <property type="entry name" value="COBALT-FACTOR III C(17)-METHYLTRANSFERASE-RELATED"/>
    <property type="match status" value="1"/>
</dbReference>
<dbReference type="Pfam" id="PF00590">
    <property type="entry name" value="TP_methylase"/>
    <property type="match status" value="1"/>
</dbReference>
<dbReference type="HOGENOM" id="CLU_573257_0_0_2"/>
<dbReference type="RefSeq" id="WP_013683513.1">
    <property type="nucleotide sequence ID" value="NC_015320.1"/>
</dbReference>
<dbReference type="EMBL" id="CP002588">
    <property type="protein sequence ID" value="AEA46841.1"/>
    <property type="molecule type" value="Genomic_DNA"/>
</dbReference>
<dbReference type="OrthoDB" id="35891at2157"/>
<dbReference type="Pfam" id="PF02570">
    <property type="entry name" value="CbiC"/>
    <property type="match status" value="1"/>
</dbReference>
<gene>
    <name evidence="9" type="ordered locus">Arcve_0826</name>
</gene>
<dbReference type="Gene3D" id="3.40.50.10230">
    <property type="entry name" value="Cobalamin biosynthesis CobH/CbiC, precorrin-8X methylmutase"/>
    <property type="match status" value="1"/>
</dbReference>
<dbReference type="CDD" id="cd11646">
    <property type="entry name" value="Precorrin_3B_C17_MT"/>
    <property type="match status" value="1"/>
</dbReference>
<dbReference type="Proteomes" id="UP000008136">
    <property type="component" value="Chromosome"/>
</dbReference>
<dbReference type="AlphaFoldDB" id="F2KS00"/>
<organism evidence="9 10">
    <name type="scientific">Archaeoglobus veneficus (strain DSM 11195 / SNP6)</name>
    <dbReference type="NCBI Taxonomy" id="693661"/>
    <lineage>
        <taxon>Archaea</taxon>
        <taxon>Methanobacteriati</taxon>
        <taxon>Methanobacteriota</taxon>
        <taxon>Archaeoglobi</taxon>
        <taxon>Archaeoglobales</taxon>
        <taxon>Archaeoglobaceae</taxon>
        <taxon>Archaeoglobus</taxon>
    </lineage>
</organism>
<dbReference type="GeneID" id="10393929"/>
<keyword evidence="10" id="KW-1185">Reference proteome</keyword>
<reference evidence="9 10" key="1">
    <citation type="submission" date="2011-03" db="EMBL/GenBank/DDBJ databases">
        <title>The complete genome of Archaeoglobus veneficus SNP6.</title>
        <authorList>
            <consortium name="US DOE Joint Genome Institute (JGI-PGF)"/>
            <person name="Lucas S."/>
            <person name="Copeland A."/>
            <person name="Lapidus A."/>
            <person name="Bruce D."/>
            <person name="Goodwin L."/>
            <person name="Pitluck S."/>
            <person name="Kyrpides N."/>
            <person name="Mavromatis K."/>
            <person name="Pagani I."/>
            <person name="Ivanova N."/>
            <person name="Mikhailova N."/>
            <person name="Lu M."/>
            <person name="Detter J.C."/>
            <person name="Tapia R."/>
            <person name="Han C."/>
            <person name="Land M."/>
            <person name="Hauser L."/>
            <person name="Markowitz V."/>
            <person name="Cheng J.-F."/>
            <person name="Hugenholtz P."/>
            <person name="Woyke T."/>
            <person name="Wu D."/>
            <person name="Spring S."/>
            <person name="Brambilla E."/>
            <person name="Klenk H.-P."/>
            <person name="Eisen J.A."/>
        </authorList>
    </citation>
    <scope>NUCLEOTIDE SEQUENCE [LARGE SCALE GENOMIC DNA]</scope>
    <source>
        <strain>SNP6</strain>
    </source>
</reference>
<dbReference type="GO" id="GO:0016993">
    <property type="term" value="F:precorrin-8X methylmutase activity"/>
    <property type="evidence" value="ECO:0007669"/>
    <property type="project" value="InterPro"/>
</dbReference>
<evidence type="ECO:0000256" key="5">
    <source>
        <dbReference type="ARBA" id="ARBA00022691"/>
    </source>
</evidence>
<dbReference type="Gene3D" id="3.40.1010.10">
    <property type="entry name" value="Cobalt-precorrin-4 Transmethylase, Domain 1"/>
    <property type="match status" value="1"/>
</dbReference>
<evidence type="ECO:0000313" key="10">
    <source>
        <dbReference type="Proteomes" id="UP000008136"/>
    </source>
</evidence>
<sequence>MRSQGKLYVVGIGPGDADFLTIKAVKALQSSDYVIGHRTYVDRIREIVKGEIIESRMGEEVERVRRAVKLAESNVVSLVSGGDPSIYGMASLVAEYVAENGVDIEYEVIPGVTALSAASPLLGSAVSGDHAVVSLSDLLTPWEAIERRLVAALLGDYVIAIYNPSSRKRRGNLVKAMELVKKFRGNVPVGIVKNATRDEEEVYITTPDEIMENPDAVDMHTILFVSNSESKLMGGRFITPRGYSRKYRLREAGRKEMEASGAATSKAIEITRQSYEVVNRYFGDTPEDFIIKRCVIATGDLSVAGILRFHKNAVKTGIEAIKEGRDIIVDVHMVKAGLRAKNVTVAVDYGESNGDDTRTASGFRKLRNKLEGNIVAVGNAPSAALALYDIVKEGIKPALIVATPVGFVNAAESKEMIRQLDVPSITTAGPRGGSTICVAILNGMMSLAKEDETC</sequence>
<dbReference type="InterPro" id="IPR014776">
    <property type="entry name" value="4pyrrole_Mease_sub2"/>
</dbReference>
<dbReference type="KEGG" id="ave:Arcve_0826"/>
<keyword evidence="4 9" id="KW-0808">Transferase</keyword>
<dbReference type="eggNOG" id="arCOG00647">
    <property type="taxonomic scope" value="Archaea"/>
</dbReference>
<evidence type="ECO:0000313" key="9">
    <source>
        <dbReference type="EMBL" id="AEA46841.1"/>
    </source>
</evidence>
<dbReference type="EC" id="2.1.1.131" evidence="9"/>
<protein>
    <submittedName>
        <fullName evidence="9">Precorrin-3B C17-methyltransferase</fullName>
        <ecNumber evidence="9">2.1.1.131</ecNumber>
        <ecNumber evidence="9">5.4.1.2</ecNumber>
    </submittedName>
</protein>
<dbReference type="InterPro" id="IPR051810">
    <property type="entry name" value="Precorrin_MeTrfase"/>
</dbReference>
<evidence type="ECO:0000259" key="7">
    <source>
        <dbReference type="Pfam" id="PF00590"/>
    </source>
</evidence>